<keyword evidence="1" id="KW-0732">Signal</keyword>
<organism evidence="2 3">
    <name type="scientific">Trichinella pseudospiralis</name>
    <name type="common">Parasitic roundworm</name>
    <dbReference type="NCBI Taxonomy" id="6337"/>
    <lineage>
        <taxon>Eukaryota</taxon>
        <taxon>Metazoa</taxon>
        <taxon>Ecdysozoa</taxon>
        <taxon>Nematoda</taxon>
        <taxon>Enoplea</taxon>
        <taxon>Dorylaimia</taxon>
        <taxon>Trichinellida</taxon>
        <taxon>Trichinellidae</taxon>
        <taxon>Trichinella</taxon>
    </lineage>
</organism>
<dbReference type="AlphaFoldDB" id="A0A0V1FXQ8"/>
<evidence type="ECO:0000256" key="1">
    <source>
        <dbReference type="SAM" id="SignalP"/>
    </source>
</evidence>
<gene>
    <name evidence="2" type="ORF">T4D_2957</name>
</gene>
<proteinExistence type="predicted"/>
<keyword evidence="3" id="KW-1185">Reference proteome</keyword>
<evidence type="ECO:0000313" key="3">
    <source>
        <dbReference type="Proteomes" id="UP000054995"/>
    </source>
</evidence>
<reference evidence="2 3" key="1">
    <citation type="submission" date="2015-01" db="EMBL/GenBank/DDBJ databases">
        <title>Evolution of Trichinella species and genotypes.</title>
        <authorList>
            <person name="Korhonen P.K."/>
            <person name="Edoardo P."/>
            <person name="Giuseppe L.R."/>
            <person name="Gasser R.B."/>
        </authorList>
    </citation>
    <scope>NUCLEOTIDE SEQUENCE [LARGE SCALE GENOMIC DNA]</scope>
    <source>
        <strain evidence="2">ISS470</strain>
    </source>
</reference>
<dbReference type="OrthoDB" id="5920603at2759"/>
<protein>
    <submittedName>
        <fullName evidence="2">Uncharacterized protein</fullName>
    </submittedName>
</protein>
<accession>A0A0V1FXQ8</accession>
<name>A0A0V1FXQ8_TRIPS</name>
<dbReference type="EMBL" id="JYDT01000019">
    <property type="protein sequence ID" value="KRY90652.1"/>
    <property type="molecule type" value="Genomic_DNA"/>
</dbReference>
<feature type="signal peptide" evidence="1">
    <location>
        <begin position="1"/>
        <end position="17"/>
    </location>
</feature>
<sequence>MHVRLGLLFAIIGLIRAFDPLFKAANVQTEPSSEAHHLVVRNAALQEQTPCVPDLNGDTSHCAQKQATETAVSEAKPRSRRCARCRADCGCGAAPMPLPAPPPPMVHQYGATPMQPPDADVPVSQDVDADQEDAVVGNEDADVDREDADVDREDAVVGNEDADVDPEDAVAGREDAAVDRELVNVRQRQHHYQHHLWYDPLRYRIV</sequence>
<feature type="chain" id="PRO_5006878303" evidence="1">
    <location>
        <begin position="18"/>
        <end position="206"/>
    </location>
</feature>
<dbReference type="Proteomes" id="UP000054995">
    <property type="component" value="Unassembled WGS sequence"/>
</dbReference>
<evidence type="ECO:0000313" key="2">
    <source>
        <dbReference type="EMBL" id="KRY90652.1"/>
    </source>
</evidence>
<comment type="caution">
    <text evidence="2">The sequence shown here is derived from an EMBL/GenBank/DDBJ whole genome shotgun (WGS) entry which is preliminary data.</text>
</comment>